<gene>
    <name evidence="3" type="primary">ORF183606</name>
</gene>
<evidence type="ECO:0000256" key="1">
    <source>
        <dbReference type="SAM" id="MobiDB-lite"/>
    </source>
</evidence>
<keyword evidence="2" id="KW-0812">Transmembrane</keyword>
<protein>
    <submittedName>
        <fullName evidence="3">Uncharacterized protein</fullName>
    </submittedName>
</protein>
<dbReference type="AlphaFoldDB" id="A0A0B7BGY4"/>
<name>A0A0B7BGY4_9EUPU</name>
<feature type="region of interest" description="Disordered" evidence="1">
    <location>
        <begin position="1"/>
        <end position="218"/>
    </location>
</feature>
<keyword evidence="2" id="KW-0472">Membrane</keyword>
<reference evidence="3" key="1">
    <citation type="submission" date="2014-12" db="EMBL/GenBank/DDBJ databases">
        <title>Insight into the proteome of Arion vulgaris.</title>
        <authorList>
            <person name="Aradska J."/>
            <person name="Bulat T."/>
            <person name="Smidak R."/>
            <person name="Sarate P."/>
            <person name="Gangsoo J."/>
            <person name="Sialana F."/>
            <person name="Bilban M."/>
            <person name="Lubec G."/>
        </authorList>
    </citation>
    <scope>NUCLEOTIDE SEQUENCE</scope>
    <source>
        <tissue evidence="3">Skin</tissue>
    </source>
</reference>
<organism evidence="3">
    <name type="scientific">Arion vulgaris</name>
    <dbReference type="NCBI Taxonomy" id="1028688"/>
    <lineage>
        <taxon>Eukaryota</taxon>
        <taxon>Metazoa</taxon>
        <taxon>Spiralia</taxon>
        <taxon>Lophotrochozoa</taxon>
        <taxon>Mollusca</taxon>
        <taxon>Gastropoda</taxon>
        <taxon>Heterobranchia</taxon>
        <taxon>Euthyneura</taxon>
        <taxon>Panpulmonata</taxon>
        <taxon>Eupulmonata</taxon>
        <taxon>Stylommatophora</taxon>
        <taxon>Helicina</taxon>
        <taxon>Arionoidea</taxon>
        <taxon>Arionidae</taxon>
        <taxon>Arion</taxon>
    </lineage>
</organism>
<accession>A0A0B7BGY4</accession>
<feature type="compositionally biased region" description="Low complexity" evidence="1">
    <location>
        <begin position="532"/>
        <end position="548"/>
    </location>
</feature>
<feature type="compositionally biased region" description="Low complexity" evidence="1">
    <location>
        <begin position="29"/>
        <end position="47"/>
    </location>
</feature>
<evidence type="ECO:0000313" key="3">
    <source>
        <dbReference type="EMBL" id="CEK91561.1"/>
    </source>
</evidence>
<feature type="compositionally biased region" description="Polar residues" evidence="1">
    <location>
        <begin position="53"/>
        <end position="65"/>
    </location>
</feature>
<feature type="transmembrane region" description="Helical" evidence="2">
    <location>
        <begin position="440"/>
        <end position="462"/>
    </location>
</feature>
<feature type="region of interest" description="Disordered" evidence="1">
    <location>
        <begin position="524"/>
        <end position="548"/>
    </location>
</feature>
<sequence length="548" mass="59470">TPVTRSGTTSELHETTDADLPPQPLMQKTTVLGTTVSDSTTDGTTVTEFVAGSTRSKVSETTSEIANDKQGGGKTTDKSTETESVSQQDSETSELTTVTYTSRGATKDTSQLILSSQRTQTSTETDNNSLFTTTQETSSENTDEASSTVDPIIAKDKTSSDLTSETNKISNDASSTTSKHSSEITPTTNELSSEAISTTENDFTDKQPTNQEPSEDLEKVTADVAKETTSDTNLFQTLSETAPTSSSSSIKTVESKTTSVTVIDTTISTASTSGVAKTTTSYIASTLTDKVVTRSGVSETESVTHDPNGDIKIIETIRLVFKGNHTSLNPVTSVLVLLDRFLMKVSEEIKAKDDSAWTYKITSVSEAIGFENRKTYMDFDIEHTDIQGILTIFDRFHLKKFISENSNLTLLAECRSKKNCQHDSVFIVPQASVFEQNAPAFITVIVMCSVCVLILVLALMYYHLTKRGSWKASPEYDASPENRHYISGNQSPFTDDQIMKDEMIDNASFNGSAKDGDTNLSSTWVIPLDQDPSSPKTVVSVSTEDTQL</sequence>
<feature type="non-terminal residue" evidence="3">
    <location>
        <position position="1"/>
    </location>
</feature>
<evidence type="ECO:0000256" key="2">
    <source>
        <dbReference type="SAM" id="Phobius"/>
    </source>
</evidence>
<proteinExistence type="predicted"/>
<feature type="compositionally biased region" description="Polar residues" evidence="1">
    <location>
        <begin position="1"/>
        <end position="10"/>
    </location>
</feature>
<feature type="compositionally biased region" description="Polar residues" evidence="1">
    <location>
        <begin position="160"/>
        <end position="212"/>
    </location>
</feature>
<dbReference type="EMBL" id="HACG01044696">
    <property type="protein sequence ID" value="CEK91561.1"/>
    <property type="molecule type" value="Transcribed_RNA"/>
</dbReference>
<keyword evidence="2" id="KW-1133">Transmembrane helix</keyword>
<feature type="compositionally biased region" description="Polar residues" evidence="1">
    <location>
        <begin position="82"/>
        <end position="149"/>
    </location>
</feature>